<dbReference type="KEGG" id="cprt:FIC82_009915"/>
<dbReference type="RefSeq" id="WP_154798440.1">
    <property type="nucleotide sequence ID" value="NZ_CP052757.1"/>
</dbReference>
<sequence length="261" mass="28358">MDAALIPDHLVRVLRYVDLIDRGGGVLSDHDIDAFASSPPPSATISMSSTEYLRTRLGFMLDRGTAQYMQDVGWLNHSITSPRLTSAGRAIVKVLAVPDAEPDQDGESVTVLSPDDALNLFSLTGAIAEARSGMLADPYFQDQLVPWLMSSTSIKRLLLCRKPKDRALLELGAGAALQDGRDLEIRCLPPTAFHDRYLLAEDDSVSMIGASLNGLHKYFTVIVPVPEPGAAAVREYLEEKWESAEVIEPKTSLSAPTEPTP</sequence>
<dbReference type="Proteomes" id="UP000451354">
    <property type="component" value="Chromosome"/>
</dbReference>
<evidence type="ECO:0000313" key="1">
    <source>
        <dbReference type="EMBL" id="QJW36462.1"/>
    </source>
</evidence>
<name>A0A6M5UFN6_9MICO</name>
<proteinExistence type="predicted"/>
<organism evidence="1 2">
    <name type="scientific">Cellulosimicrobium protaetiae</name>
    <dbReference type="NCBI Taxonomy" id="2587808"/>
    <lineage>
        <taxon>Bacteria</taxon>
        <taxon>Bacillati</taxon>
        <taxon>Actinomycetota</taxon>
        <taxon>Actinomycetes</taxon>
        <taxon>Micrococcales</taxon>
        <taxon>Promicromonosporaceae</taxon>
        <taxon>Cellulosimicrobium</taxon>
    </lineage>
</organism>
<dbReference type="EMBL" id="CP052757">
    <property type="protein sequence ID" value="QJW36462.1"/>
    <property type="molecule type" value="Genomic_DNA"/>
</dbReference>
<reference evidence="2" key="1">
    <citation type="journal article" date="2022" name="Int. J. Syst. Evol. Microbiol.">
        <title>Cellulosimicrobium protaetiae sp. nov., isolated from the gut of the larva of Protaetia brevitarsis seulensis.</title>
        <authorList>
            <person name="Le Han H."/>
            <person name="Nguyen T.T.H."/>
            <person name="Li Z."/>
            <person name="Shin N.R."/>
            <person name="Kim S.G."/>
        </authorList>
    </citation>
    <scope>NUCLEOTIDE SEQUENCE [LARGE SCALE GENOMIC DNA]</scope>
    <source>
        <strain evidence="2">BI34</strain>
    </source>
</reference>
<evidence type="ECO:0000313" key="2">
    <source>
        <dbReference type="Proteomes" id="UP000451354"/>
    </source>
</evidence>
<protein>
    <submittedName>
        <fullName evidence="1">Uncharacterized protein</fullName>
    </submittedName>
</protein>
<dbReference type="OrthoDB" id="5144116at2"/>
<accession>A0A6M5UFN6</accession>
<dbReference type="AlphaFoldDB" id="A0A6M5UFN6"/>
<gene>
    <name evidence="1" type="ORF">FIC82_009915</name>
</gene>
<keyword evidence="2" id="KW-1185">Reference proteome</keyword>